<accession>A9KQR7</accession>
<dbReference type="eggNOG" id="ENOG5032VG4">
    <property type="taxonomic scope" value="Bacteria"/>
</dbReference>
<keyword evidence="1" id="KW-0472">Membrane</keyword>
<evidence type="ECO:0000313" key="2">
    <source>
        <dbReference type="EMBL" id="ABX41980.1"/>
    </source>
</evidence>
<protein>
    <submittedName>
        <fullName evidence="2">Uncharacterized protein</fullName>
    </submittedName>
</protein>
<feature type="transmembrane region" description="Helical" evidence="1">
    <location>
        <begin position="57"/>
        <end position="78"/>
    </location>
</feature>
<dbReference type="HOGENOM" id="CLU_159392_0_0_9"/>
<organism evidence="2 3">
    <name type="scientific">Lachnoclostridium phytofermentans (strain ATCC 700394 / DSM 18823 / ISDg)</name>
    <name type="common">Clostridium phytofermentans</name>
    <dbReference type="NCBI Taxonomy" id="357809"/>
    <lineage>
        <taxon>Bacteria</taxon>
        <taxon>Bacillati</taxon>
        <taxon>Bacillota</taxon>
        <taxon>Clostridia</taxon>
        <taxon>Lachnospirales</taxon>
        <taxon>Lachnospiraceae</taxon>
    </lineage>
</organism>
<keyword evidence="1" id="KW-1133">Transmembrane helix</keyword>
<dbReference type="AlphaFoldDB" id="A9KQR7"/>
<evidence type="ECO:0000256" key="1">
    <source>
        <dbReference type="SAM" id="Phobius"/>
    </source>
</evidence>
<evidence type="ECO:0000313" key="3">
    <source>
        <dbReference type="Proteomes" id="UP000000370"/>
    </source>
</evidence>
<name>A9KQR7_LACP7</name>
<proteinExistence type="predicted"/>
<keyword evidence="3" id="KW-1185">Reference proteome</keyword>
<dbReference type="KEGG" id="cpy:Cphy_1606"/>
<dbReference type="Proteomes" id="UP000000370">
    <property type="component" value="Chromosome"/>
</dbReference>
<gene>
    <name evidence="2" type="ordered locus">Cphy_1606</name>
</gene>
<feature type="transmembrane region" description="Helical" evidence="1">
    <location>
        <begin position="15"/>
        <end position="37"/>
    </location>
</feature>
<dbReference type="EMBL" id="CP000885">
    <property type="protein sequence ID" value="ABX41980.1"/>
    <property type="molecule type" value="Genomic_DNA"/>
</dbReference>
<reference evidence="3" key="1">
    <citation type="submission" date="2007-11" db="EMBL/GenBank/DDBJ databases">
        <title>Complete genome sequence of Clostridium phytofermentans ISDg.</title>
        <authorList>
            <person name="Leschine S.B."/>
            <person name="Warnick T.A."/>
            <person name="Blanchard J.L."/>
            <person name="Schnell D.J."/>
            <person name="Petit E.L."/>
            <person name="LaTouf W.G."/>
            <person name="Copeland A."/>
            <person name="Lucas S."/>
            <person name="Lapidus A."/>
            <person name="Barry K."/>
            <person name="Glavina del Rio T."/>
            <person name="Dalin E."/>
            <person name="Tice H."/>
            <person name="Pitluck S."/>
            <person name="Kiss H."/>
            <person name="Brettin T."/>
            <person name="Bruce D."/>
            <person name="Detter J.C."/>
            <person name="Han C."/>
            <person name="Kuske C."/>
            <person name="Schmutz J."/>
            <person name="Larimer F."/>
            <person name="Land M."/>
            <person name="Hauser L."/>
            <person name="Kyrpides N."/>
            <person name="Kim E.A."/>
            <person name="Richardson P."/>
        </authorList>
    </citation>
    <scope>NUCLEOTIDE SEQUENCE [LARGE SCALE GENOMIC DNA]</scope>
    <source>
        <strain evidence="3">ATCC 700394 / DSM 18823 / ISDg</strain>
    </source>
</reference>
<keyword evidence="1" id="KW-0812">Transmembrane</keyword>
<sequence precursor="true">MVLLQVFLSKRKNKWLGLILPLLCMSFSAVAFLNGIIFNQVRAMSTNATVLDTILQWLLPLFIMNIPTIVSLAIYFACREQFKKNNELEKMNIQDLE</sequence>